<dbReference type="EMBL" id="JAHYIQ010000018">
    <property type="protein sequence ID" value="KAK1124495.1"/>
    <property type="molecule type" value="Genomic_DNA"/>
</dbReference>
<sequence length="62" mass="7187">MKKLIDEAKTIFIWCAIQSGSLNLVHAELKVLREAKRSHEMELNTNFMEANVKKTARQMKGR</sequence>
<evidence type="ECO:0000313" key="1">
    <source>
        <dbReference type="EMBL" id="KAK1124495.1"/>
    </source>
</evidence>
<proteinExistence type="predicted"/>
<comment type="caution">
    <text evidence="1">The sequence shown here is derived from an EMBL/GenBank/DDBJ whole genome shotgun (WGS) entry which is preliminary data.</text>
</comment>
<dbReference type="AlphaFoldDB" id="A0AA40FSD8"/>
<protein>
    <submittedName>
        <fullName evidence="1">Uncharacterized protein</fullName>
    </submittedName>
</protein>
<name>A0AA40FSD8_9HYME</name>
<evidence type="ECO:0000313" key="2">
    <source>
        <dbReference type="Proteomes" id="UP001177670"/>
    </source>
</evidence>
<dbReference type="Proteomes" id="UP001177670">
    <property type="component" value="Unassembled WGS sequence"/>
</dbReference>
<keyword evidence="2" id="KW-1185">Reference proteome</keyword>
<gene>
    <name evidence="1" type="ORF">K0M31_006846</name>
</gene>
<organism evidence="1 2">
    <name type="scientific">Melipona bicolor</name>
    <dbReference type="NCBI Taxonomy" id="60889"/>
    <lineage>
        <taxon>Eukaryota</taxon>
        <taxon>Metazoa</taxon>
        <taxon>Ecdysozoa</taxon>
        <taxon>Arthropoda</taxon>
        <taxon>Hexapoda</taxon>
        <taxon>Insecta</taxon>
        <taxon>Pterygota</taxon>
        <taxon>Neoptera</taxon>
        <taxon>Endopterygota</taxon>
        <taxon>Hymenoptera</taxon>
        <taxon>Apocrita</taxon>
        <taxon>Aculeata</taxon>
        <taxon>Apoidea</taxon>
        <taxon>Anthophila</taxon>
        <taxon>Apidae</taxon>
        <taxon>Melipona</taxon>
    </lineage>
</organism>
<accession>A0AA40FSD8</accession>
<reference evidence="1" key="1">
    <citation type="submission" date="2021-10" db="EMBL/GenBank/DDBJ databases">
        <title>Melipona bicolor Genome sequencing and assembly.</title>
        <authorList>
            <person name="Araujo N.S."/>
            <person name="Arias M.C."/>
        </authorList>
    </citation>
    <scope>NUCLEOTIDE SEQUENCE</scope>
    <source>
        <strain evidence="1">USP_2M_L1-L4_2017</strain>
        <tissue evidence="1">Whole body</tissue>
    </source>
</reference>